<dbReference type="Pfam" id="PF01266">
    <property type="entry name" value="DAO"/>
    <property type="match status" value="1"/>
</dbReference>
<dbReference type="Gene3D" id="3.40.50.720">
    <property type="entry name" value="NAD(P)-binding Rossmann-like Domain"/>
    <property type="match status" value="1"/>
</dbReference>
<evidence type="ECO:0000259" key="7">
    <source>
        <dbReference type="Pfam" id="PF01266"/>
    </source>
</evidence>
<reference evidence="8 9" key="1">
    <citation type="journal article" date="2014" name="BMC Genomics">
        <title>Genome sequencing of four Aureobasidium pullulans varieties: biotechnological potential, stress tolerance, and description of new species.</title>
        <authorList>
            <person name="Gostin Ar C."/>
            <person name="Ohm R.A."/>
            <person name="Kogej T."/>
            <person name="Sonjak S."/>
            <person name="Turk M."/>
            <person name="Zajc J."/>
            <person name="Zalar P."/>
            <person name="Grube M."/>
            <person name="Sun H."/>
            <person name="Han J."/>
            <person name="Sharma A."/>
            <person name="Chiniquy J."/>
            <person name="Ngan C.Y."/>
            <person name="Lipzen A."/>
            <person name="Barry K."/>
            <person name="Grigoriev I.V."/>
            <person name="Gunde-Cimerman N."/>
        </authorList>
    </citation>
    <scope>NUCLEOTIDE SEQUENCE [LARGE SCALE GENOMIC DNA]</scope>
    <source>
        <strain evidence="8 9">EXF-2481</strain>
    </source>
</reference>
<dbReference type="Gene3D" id="3.30.9.10">
    <property type="entry name" value="D-Amino Acid Oxidase, subunit A, domain 2"/>
    <property type="match status" value="1"/>
</dbReference>
<dbReference type="AlphaFoldDB" id="A0A074Y9G4"/>
<evidence type="ECO:0000256" key="3">
    <source>
        <dbReference type="ARBA" id="ARBA00022630"/>
    </source>
</evidence>
<dbReference type="HOGENOM" id="CLU_034311_1_0_1"/>
<evidence type="ECO:0000256" key="5">
    <source>
        <dbReference type="ARBA" id="ARBA00023002"/>
    </source>
</evidence>
<keyword evidence="5" id="KW-0560">Oxidoreductase</keyword>
<evidence type="ECO:0000256" key="4">
    <source>
        <dbReference type="ARBA" id="ARBA00022827"/>
    </source>
</evidence>
<sequence length="349" mass="38805">MSHQYVVLGAGVIGLSTALELRSRHPQASIIIVARYLPGDRDVSYTSPWAGANWLSGATDNGRQEDWDRVTYHRFKELTSRTAEVGIYSMPITAIYDSKIEDASVLSETTGKIWYDELGDGAKMLPKNQLPAGAKFGYDFSTFVIDTQVYLPWLQGEARRQGIEIRRGMFDSLDELFTLFPTASAYFNCSGLGAYSLKGVEDKNVYPTRGQIMLVESPKTPMTRMYFRSPQRVNKDTTYVFPRGPHNGVVLGGIRLDNDWSGEVDIELAEDIKQRCCALAPELGKPEDLKVLYHGVGLRPSRKGGPRLEREHFGKHLVIHSYGAGGAGYQASWGMAKGAVDLLQKDSRL</sequence>
<protein>
    <recommendedName>
        <fullName evidence="7">FAD dependent oxidoreductase domain-containing protein</fullName>
    </recommendedName>
</protein>
<name>A0A074Y9G4_AURSE</name>
<dbReference type="PIRSF" id="PIRSF000189">
    <property type="entry name" value="D-aa_oxidase"/>
    <property type="match status" value="1"/>
</dbReference>
<dbReference type="InterPro" id="IPR023209">
    <property type="entry name" value="DAO"/>
</dbReference>
<dbReference type="InParanoid" id="A0A074Y9G4"/>
<dbReference type="SUPFAM" id="SSF54373">
    <property type="entry name" value="FAD-linked reductases, C-terminal domain"/>
    <property type="match status" value="1"/>
</dbReference>
<proteinExistence type="inferred from homology"/>
<dbReference type="STRING" id="1043005.A0A074Y9G4"/>
<evidence type="ECO:0000313" key="8">
    <source>
        <dbReference type="EMBL" id="KEQ90822.1"/>
    </source>
</evidence>
<keyword evidence="9" id="KW-1185">Reference proteome</keyword>
<dbReference type="GO" id="GO:0003884">
    <property type="term" value="F:D-amino-acid oxidase activity"/>
    <property type="evidence" value="ECO:0007669"/>
    <property type="project" value="InterPro"/>
</dbReference>
<dbReference type="GO" id="GO:0005737">
    <property type="term" value="C:cytoplasm"/>
    <property type="evidence" value="ECO:0007669"/>
    <property type="project" value="TreeGrafter"/>
</dbReference>
<comment type="cofactor">
    <cofactor evidence="1 6">
        <name>FAD</name>
        <dbReference type="ChEBI" id="CHEBI:57692"/>
    </cofactor>
</comment>
<feature type="binding site" evidence="6">
    <location>
        <begin position="46"/>
        <end position="47"/>
    </location>
    <ligand>
        <name>FAD</name>
        <dbReference type="ChEBI" id="CHEBI:57692"/>
    </ligand>
</feature>
<feature type="binding site" evidence="6">
    <location>
        <position position="239"/>
    </location>
    <ligand>
        <name>D-dopa</name>
        <dbReference type="ChEBI" id="CHEBI:149689"/>
    </ligand>
</feature>
<dbReference type="PANTHER" id="PTHR11530:SF16">
    <property type="entry name" value="D-AMINO ACID OXIDASE (AFU_ORTHOLOGUE AFUA_5G11290)"/>
    <property type="match status" value="1"/>
</dbReference>
<feature type="binding site" evidence="6">
    <location>
        <position position="326"/>
    </location>
    <ligand>
        <name>D-dopa</name>
        <dbReference type="ChEBI" id="CHEBI:149689"/>
    </ligand>
</feature>
<dbReference type="GO" id="GO:0071949">
    <property type="term" value="F:FAD binding"/>
    <property type="evidence" value="ECO:0007669"/>
    <property type="project" value="InterPro"/>
</dbReference>
<dbReference type="OrthoDB" id="2015447at2759"/>
<dbReference type="EMBL" id="KL584785">
    <property type="protein sequence ID" value="KEQ90822.1"/>
    <property type="molecule type" value="Genomic_DNA"/>
</dbReference>
<dbReference type="SUPFAM" id="SSF51971">
    <property type="entry name" value="Nucleotide-binding domain"/>
    <property type="match status" value="1"/>
</dbReference>
<evidence type="ECO:0000256" key="6">
    <source>
        <dbReference type="PIRSR" id="PIRSR000189-1"/>
    </source>
</evidence>
<feature type="binding site" evidence="6">
    <location>
        <position position="299"/>
    </location>
    <ligand>
        <name>D-dopa</name>
        <dbReference type="ChEBI" id="CHEBI:149689"/>
    </ligand>
</feature>
<dbReference type="OMA" id="NIRWHYE"/>
<dbReference type="InterPro" id="IPR006076">
    <property type="entry name" value="FAD-dep_OxRdtase"/>
</dbReference>
<comment type="similarity">
    <text evidence="2">Belongs to the DAMOX/DASOX family.</text>
</comment>
<dbReference type="Proteomes" id="UP000030641">
    <property type="component" value="Unassembled WGS sequence"/>
</dbReference>
<gene>
    <name evidence="8" type="ORF">AUEXF2481DRAFT_9098</name>
</gene>
<dbReference type="GO" id="GO:0019478">
    <property type="term" value="P:D-amino acid catabolic process"/>
    <property type="evidence" value="ECO:0007669"/>
    <property type="project" value="TreeGrafter"/>
</dbReference>
<organism evidence="8 9">
    <name type="scientific">Aureobasidium subglaciale (strain EXF-2481)</name>
    <name type="common">Aureobasidium pullulans var. subglaciale</name>
    <dbReference type="NCBI Taxonomy" id="1043005"/>
    <lineage>
        <taxon>Eukaryota</taxon>
        <taxon>Fungi</taxon>
        <taxon>Dikarya</taxon>
        <taxon>Ascomycota</taxon>
        <taxon>Pezizomycotina</taxon>
        <taxon>Dothideomycetes</taxon>
        <taxon>Dothideomycetidae</taxon>
        <taxon>Dothideales</taxon>
        <taxon>Saccotheciaceae</taxon>
        <taxon>Aureobasidium</taxon>
    </lineage>
</organism>
<feature type="domain" description="FAD dependent oxidoreductase" evidence="7">
    <location>
        <begin position="5"/>
        <end position="341"/>
    </location>
</feature>
<evidence type="ECO:0000313" key="9">
    <source>
        <dbReference type="Proteomes" id="UP000030641"/>
    </source>
</evidence>
<accession>A0A074Y9G4</accession>
<evidence type="ECO:0000256" key="2">
    <source>
        <dbReference type="ARBA" id="ARBA00006730"/>
    </source>
</evidence>
<dbReference type="PANTHER" id="PTHR11530">
    <property type="entry name" value="D-AMINO ACID OXIDASE"/>
    <property type="match status" value="1"/>
</dbReference>
<dbReference type="RefSeq" id="XP_013339281.1">
    <property type="nucleotide sequence ID" value="XM_013483827.1"/>
</dbReference>
<evidence type="ECO:0000256" key="1">
    <source>
        <dbReference type="ARBA" id="ARBA00001974"/>
    </source>
</evidence>
<dbReference type="GeneID" id="25372188"/>
<keyword evidence="4 6" id="KW-0274">FAD</keyword>
<keyword evidence="3" id="KW-0285">Flavoprotein</keyword>